<keyword evidence="3" id="KW-1185">Reference proteome</keyword>
<dbReference type="SUPFAM" id="SSF56524">
    <property type="entry name" value="Oxidoreductase molybdopterin-binding domain"/>
    <property type="match status" value="1"/>
</dbReference>
<evidence type="ECO:0000313" key="3">
    <source>
        <dbReference type="Proteomes" id="UP001501842"/>
    </source>
</evidence>
<dbReference type="InterPro" id="IPR000572">
    <property type="entry name" value="OxRdtase_Mopterin-bd_dom"/>
</dbReference>
<dbReference type="EMBL" id="BAAATZ010000018">
    <property type="protein sequence ID" value="GAA2730397.1"/>
    <property type="molecule type" value="Genomic_DNA"/>
</dbReference>
<gene>
    <name evidence="2" type="ORF">GCM10010439_43310</name>
</gene>
<dbReference type="InterPro" id="IPR036374">
    <property type="entry name" value="OxRdtase_Mopterin-bd_sf"/>
</dbReference>
<accession>A0ABP6GUV6</accession>
<dbReference type="PANTHER" id="PTHR43032:SF4">
    <property type="entry name" value="OXIDOREDUCTASE MOLYBDOPTERIN-BINDING DOMAIN-CONTAINING PROTEIN"/>
    <property type="match status" value="1"/>
</dbReference>
<dbReference type="Proteomes" id="UP001501842">
    <property type="component" value="Unassembled WGS sequence"/>
</dbReference>
<evidence type="ECO:0000259" key="1">
    <source>
        <dbReference type="Pfam" id="PF00174"/>
    </source>
</evidence>
<proteinExistence type="predicted"/>
<comment type="caution">
    <text evidence="2">The sequence shown here is derived from an EMBL/GenBank/DDBJ whole genome shotgun (WGS) entry which is preliminary data.</text>
</comment>
<name>A0ABP6GUV6_9ACTN</name>
<dbReference type="Gene3D" id="3.90.420.10">
    <property type="entry name" value="Oxidoreductase, molybdopterin-binding domain"/>
    <property type="match status" value="1"/>
</dbReference>
<dbReference type="PANTHER" id="PTHR43032">
    <property type="entry name" value="PROTEIN-METHIONINE-SULFOXIDE REDUCTASE"/>
    <property type="match status" value="1"/>
</dbReference>
<evidence type="ECO:0000313" key="2">
    <source>
        <dbReference type="EMBL" id="GAA2730397.1"/>
    </source>
</evidence>
<feature type="domain" description="Oxidoreductase molybdopterin-binding" evidence="1">
    <location>
        <begin position="54"/>
        <end position="198"/>
    </location>
</feature>
<dbReference type="Pfam" id="PF00174">
    <property type="entry name" value="Oxidored_molyb"/>
    <property type="match status" value="1"/>
</dbReference>
<sequence length="221" mass="24103">MGRRIVLGMLGLGAFGVATGAHLQKGVNEALEPIGDFVPVGGGFRYYSVVSSVRRRTAQDYRLKVSGRVERPRTFTMAELAALPQTSLTRDFQCVTGWRVPDVEWGGVALPDLLDACGADPDAAALTITSFDGVYTESLTMKQARRRDVLVATSMYGKPVTHDHGGPVRLHVTPMYAYKSLKWLGGIEVVDKVEPGYWELRGYDVDAWVGRSNGRADVPTA</sequence>
<organism evidence="2 3">
    <name type="scientific">Actinocorallia aurantiaca</name>
    <dbReference type="NCBI Taxonomy" id="46204"/>
    <lineage>
        <taxon>Bacteria</taxon>
        <taxon>Bacillati</taxon>
        <taxon>Actinomycetota</taxon>
        <taxon>Actinomycetes</taxon>
        <taxon>Streptosporangiales</taxon>
        <taxon>Thermomonosporaceae</taxon>
        <taxon>Actinocorallia</taxon>
    </lineage>
</organism>
<dbReference type="RefSeq" id="WP_344452419.1">
    <property type="nucleotide sequence ID" value="NZ_BAAATZ010000018.1"/>
</dbReference>
<reference evidence="3" key="1">
    <citation type="journal article" date="2019" name="Int. J. Syst. Evol. Microbiol.">
        <title>The Global Catalogue of Microorganisms (GCM) 10K type strain sequencing project: providing services to taxonomists for standard genome sequencing and annotation.</title>
        <authorList>
            <consortium name="The Broad Institute Genomics Platform"/>
            <consortium name="The Broad Institute Genome Sequencing Center for Infectious Disease"/>
            <person name="Wu L."/>
            <person name="Ma J."/>
        </authorList>
    </citation>
    <scope>NUCLEOTIDE SEQUENCE [LARGE SCALE GENOMIC DNA]</scope>
    <source>
        <strain evidence="3">JCM 8201</strain>
    </source>
</reference>
<protein>
    <recommendedName>
        <fullName evidence="1">Oxidoreductase molybdopterin-binding domain-containing protein</fullName>
    </recommendedName>
</protein>